<sequence>MKKILFSFLFLVTLIELTLTGCVPSQPTEEVEILSSDRLINRLEANRRRIRNFEGQGTITVNSSTLQTSATFKVVMIKPDSVYITFFGPFGIELAQAVVTNSGFIFYDALQNTAYTGKSDSDALQNIFRINLSFGDIVDAFTGSVNLSSNLYKSPDKFEVIYDKYILTYINPDDALTSVYKIDIRKLGITEYTLKSDDGLIDLEGKYSDFQLIENVAIPYKITVLNRADNQKIDVEYRKISVNKKDIAIDFKIPDDATIVKW</sequence>
<evidence type="ECO:0000313" key="2">
    <source>
        <dbReference type="Proteomes" id="UP000007394"/>
    </source>
</evidence>
<dbReference type="EMBL" id="CP003418">
    <property type="protein sequence ID" value="AFH49768.1"/>
    <property type="molecule type" value="Genomic_DNA"/>
</dbReference>
<dbReference type="OrthoDB" id="849114at2"/>
<protein>
    <recommendedName>
        <fullName evidence="3">DUF4292 domain-containing protein</fullName>
    </recommendedName>
</protein>
<keyword evidence="2" id="KW-1185">Reference proteome</keyword>
<dbReference type="HOGENOM" id="CLU_1060789_0_0_10"/>
<dbReference type="STRING" id="945713.IALB_2063"/>
<name>I0ALB1_IGNAJ</name>
<reference evidence="1 2" key="1">
    <citation type="journal article" date="2012" name="Front. Microbiol.">
        <title>Complete genome of Ignavibacterium album, a metabolically versatile, flagellated, facultative anaerobe from the phylum Chlorobi.</title>
        <authorList>
            <person name="Liu Z."/>
            <person name="Frigaard N.-U."/>
            <person name="Vogl K."/>
            <person name="Iino T."/>
            <person name="Ohkuma M."/>
            <person name="Overmann J."/>
            <person name="Bryant D.A."/>
        </authorList>
    </citation>
    <scope>NUCLEOTIDE SEQUENCE [LARGE SCALE GENOMIC DNA]</scope>
    <source>
        <strain evidence="2">DSM 19864 / JCM 16511 / NBRC 101810 / Mat9-16</strain>
    </source>
</reference>
<dbReference type="RefSeq" id="WP_014560917.1">
    <property type="nucleotide sequence ID" value="NC_017464.1"/>
</dbReference>
<evidence type="ECO:0008006" key="3">
    <source>
        <dbReference type="Google" id="ProtNLM"/>
    </source>
</evidence>
<dbReference type="Pfam" id="PF14125">
    <property type="entry name" value="DUF4292"/>
    <property type="match status" value="1"/>
</dbReference>
<gene>
    <name evidence="1" type="ordered locus">IALB_2063</name>
</gene>
<evidence type="ECO:0000313" key="1">
    <source>
        <dbReference type="EMBL" id="AFH49768.1"/>
    </source>
</evidence>
<dbReference type="KEGG" id="ial:IALB_2063"/>
<dbReference type="eggNOG" id="COG2834">
    <property type="taxonomic scope" value="Bacteria"/>
</dbReference>
<proteinExistence type="predicted"/>
<organism evidence="1 2">
    <name type="scientific">Ignavibacterium album (strain DSM 19864 / JCM 16511 / NBRC 101810 / Mat9-16)</name>
    <dbReference type="NCBI Taxonomy" id="945713"/>
    <lineage>
        <taxon>Bacteria</taxon>
        <taxon>Pseudomonadati</taxon>
        <taxon>Ignavibacteriota</taxon>
        <taxon>Ignavibacteria</taxon>
        <taxon>Ignavibacteriales</taxon>
        <taxon>Ignavibacteriaceae</taxon>
        <taxon>Ignavibacterium</taxon>
    </lineage>
</organism>
<dbReference type="InterPro" id="IPR025634">
    <property type="entry name" value="DUF4292"/>
</dbReference>
<dbReference type="AlphaFoldDB" id="I0ALB1"/>
<dbReference type="Proteomes" id="UP000007394">
    <property type="component" value="Chromosome"/>
</dbReference>
<accession>I0ALB1</accession>
<dbReference type="Gene3D" id="2.50.20.10">
    <property type="entry name" value="Lipoprotein localisation LolA/LolB/LppX"/>
    <property type="match status" value="1"/>
</dbReference>